<dbReference type="AlphaFoldDB" id="A0AAV4PNJ9"/>
<reference evidence="1 2" key="1">
    <citation type="submission" date="2021-06" db="EMBL/GenBank/DDBJ databases">
        <title>Caerostris extrusa draft genome.</title>
        <authorList>
            <person name="Kono N."/>
            <person name="Arakawa K."/>
        </authorList>
    </citation>
    <scope>NUCLEOTIDE SEQUENCE [LARGE SCALE GENOMIC DNA]</scope>
</reference>
<gene>
    <name evidence="1" type="ORF">CEXT_62771</name>
</gene>
<keyword evidence="2" id="KW-1185">Reference proteome</keyword>
<dbReference type="Proteomes" id="UP001054945">
    <property type="component" value="Unassembled WGS sequence"/>
</dbReference>
<name>A0AAV4PNJ9_CAEEX</name>
<proteinExistence type="predicted"/>
<organism evidence="1 2">
    <name type="scientific">Caerostris extrusa</name>
    <name type="common">Bark spider</name>
    <name type="synonym">Caerostris bankana</name>
    <dbReference type="NCBI Taxonomy" id="172846"/>
    <lineage>
        <taxon>Eukaryota</taxon>
        <taxon>Metazoa</taxon>
        <taxon>Ecdysozoa</taxon>
        <taxon>Arthropoda</taxon>
        <taxon>Chelicerata</taxon>
        <taxon>Arachnida</taxon>
        <taxon>Araneae</taxon>
        <taxon>Araneomorphae</taxon>
        <taxon>Entelegynae</taxon>
        <taxon>Araneoidea</taxon>
        <taxon>Araneidae</taxon>
        <taxon>Caerostris</taxon>
    </lineage>
</organism>
<dbReference type="EMBL" id="BPLR01004946">
    <property type="protein sequence ID" value="GIX98679.1"/>
    <property type="molecule type" value="Genomic_DNA"/>
</dbReference>
<protein>
    <submittedName>
        <fullName evidence="1">Uncharacterized protein</fullName>
    </submittedName>
</protein>
<comment type="caution">
    <text evidence="1">The sequence shown here is derived from an EMBL/GenBank/DDBJ whole genome shotgun (WGS) entry which is preliminary data.</text>
</comment>
<sequence>MTDDARTELELYQTGMNDSGACPIVNCARHSVAKVTLKPKVKRSSNNNVTDEFQLPAKRLTVKINVNNGNSAINVDNKSFSMMEMDVSVDCSEPGKVPLSSSSPAAVYETFDGQHYSSETELCQALMKMNEHLAFLRKRIHYAENDLKSVIASFDVGLRTATDVTNAQKMTDDARTELELYQTGMNDSGACPIVNGARHSVAKVTLKPKVKRISNNNVTDEFQLPAKRLTVKINVNNGNSAINVDNKFSNLKVDEASDGDASYTPEPKLPPIMVKPGDNLKTKLADINNEFKGDVKIKLAGNILRFSPKILPNIVQLPHFCEPLMRRFS</sequence>
<evidence type="ECO:0000313" key="1">
    <source>
        <dbReference type="EMBL" id="GIX98679.1"/>
    </source>
</evidence>
<evidence type="ECO:0000313" key="2">
    <source>
        <dbReference type="Proteomes" id="UP001054945"/>
    </source>
</evidence>
<accession>A0AAV4PNJ9</accession>